<reference evidence="3" key="1">
    <citation type="submission" date="2022-07" db="EMBL/GenBank/DDBJ databases">
        <title>Genome Sequence of Agrocybe chaxingu.</title>
        <authorList>
            <person name="Buettner E."/>
        </authorList>
    </citation>
    <scope>NUCLEOTIDE SEQUENCE</scope>
    <source>
        <strain evidence="3">MP-N11</strain>
    </source>
</reference>
<dbReference type="Proteomes" id="UP001148786">
    <property type="component" value="Unassembled WGS sequence"/>
</dbReference>
<keyword evidence="4" id="KW-1185">Reference proteome</keyword>
<evidence type="ECO:0000313" key="3">
    <source>
        <dbReference type="EMBL" id="KAJ3506965.1"/>
    </source>
</evidence>
<proteinExistence type="predicted"/>
<evidence type="ECO:0000256" key="1">
    <source>
        <dbReference type="ARBA" id="ARBA00023125"/>
    </source>
</evidence>
<dbReference type="PANTHER" id="PTHR11352:SF0">
    <property type="entry name" value="PROLIFERATING CELL NUCLEAR ANTIGEN"/>
    <property type="match status" value="1"/>
</dbReference>
<dbReference type="AlphaFoldDB" id="A0A9W8JYD3"/>
<protein>
    <recommendedName>
        <fullName evidence="2">Proliferating cell nuclear antigen PCNA N-terminal domain-containing protein</fullName>
    </recommendedName>
</protein>
<dbReference type="GO" id="GO:0030337">
    <property type="term" value="F:DNA polymerase processivity factor activity"/>
    <property type="evidence" value="ECO:0007669"/>
    <property type="project" value="InterPro"/>
</dbReference>
<dbReference type="InterPro" id="IPR000730">
    <property type="entry name" value="Pr_cel_nuc_antig"/>
</dbReference>
<dbReference type="PANTHER" id="PTHR11352">
    <property type="entry name" value="PROLIFERATING CELL NUCLEAR ANTIGEN"/>
    <property type="match status" value="1"/>
</dbReference>
<keyword evidence="1" id="KW-0238">DNA-binding</keyword>
<dbReference type="EMBL" id="JANKHO010000708">
    <property type="protein sequence ID" value="KAJ3506965.1"/>
    <property type="molecule type" value="Genomic_DNA"/>
</dbReference>
<organism evidence="3 4">
    <name type="scientific">Agrocybe chaxingu</name>
    <dbReference type="NCBI Taxonomy" id="84603"/>
    <lineage>
        <taxon>Eukaryota</taxon>
        <taxon>Fungi</taxon>
        <taxon>Dikarya</taxon>
        <taxon>Basidiomycota</taxon>
        <taxon>Agaricomycotina</taxon>
        <taxon>Agaricomycetes</taxon>
        <taxon>Agaricomycetidae</taxon>
        <taxon>Agaricales</taxon>
        <taxon>Agaricineae</taxon>
        <taxon>Strophariaceae</taxon>
        <taxon>Agrocybe</taxon>
    </lineage>
</organism>
<dbReference type="GO" id="GO:0003677">
    <property type="term" value="F:DNA binding"/>
    <property type="evidence" value="ECO:0007669"/>
    <property type="project" value="UniProtKB-KW"/>
</dbReference>
<comment type="caution">
    <text evidence="3">The sequence shown here is derived from an EMBL/GenBank/DDBJ whole genome shotgun (WGS) entry which is preliminary data.</text>
</comment>
<dbReference type="Pfam" id="PF00705">
    <property type="entry name" value="PCNA_N"/>
    <property type="match status" value="1"/>
</dbReference>
<dbReference type="OrthoDB" id="534348at2759"/>
<dbReference type="InterPro" id="IPR022648">
    <property type="entry name" value="Pr_cel_nuc_antig_N"/>
</dbReference>
<evidence type="ECO:0000313" key="4">
    <source>
        <dbReference type="Proteomes" id="UP001148786"/>
    </source>
</evidence>
<dbReference type="Gene3D" id="3.10.150.10">
    <property type="entry name" value="DNA Polymerase III, subunit A, domain 2"/>
    <property type="match status" value="1"/>
</dbReference>
<sequence length="208" mass="23795">MFRARLEQARVLKKLVNAFVDLGIRHEKIAFSKEGIMLRGMDKFHICQVEFFLAKRAFESYALCHDLCMSLPIDVASLATVLKKTNNDDVCTLKAGHRAKVLTVTIEARDQPWLVSKHDVPLIDPGSEYLVISRIQYDAKITMIARIVHELHELSGSVDIQIIHEEARFTALDEGMGKPLSYLQVHYDFYEGVLKYYIAPKITDEEEN</sequence>
<dbReference type="SUPFAM" id="SSF55979">
    <property type="entry name" value="DNA clamp"/>
    <property type="match status" value="1"/>
</dbReference>
<dbReference type="GO" id="GO:0006275">
    <property type="term" value="P:regulation of DNA replication"/>
    <property type="evidence" value="ECO:0007669"/>
    <property type="project" value="InterPro"/>
</dbReference>
<dbReference type="InterPro" id="IPR046938">
    <property type="entry name" value="DNA_clamp_sf"/>
</dbReference>
<gene>
    <name evidence="3" type="ORF">NLJ89_g6567</name>
</gene>
<dbReference type="GO" id="GO:0006272">
    <property type="term" value="P:leading strand elongation"/>
    <property type="evidence" value="ECO:0007669"/>
    <property type="project" value="TreeGrafter"/>
</dbReference>
<accession>A0A9W8JYD3</accession>
<name>A0A9W8JYD3_9AGAR</name>
<evidence type="ECO:0000259" key="2">
    <source>
        <dbReference type="Pfam" id="PF00705"/>
    </source>
</evidence>
<feature type="domain" description="Proliferating cell nuclear antigen PCNA N-terminal" evidence="2">
    <location>
        <begin position="1"/>
        <end position="112"/>
    </location>
</feature>